<dbReference type="eggNOG" id="COG1680">
    <property type="taxonomic scope" value="Bacteria"/>
</dbReference>
<feature type="domain" description="Beta-lactamase-related" evidence="2">
    <location>
        <begin position="46"/>
        <end position="366"/>
    </location>
</feature>
<dbReference type="GO" id="GO:0016787">
    <property type="term" value="F:hydrolase activity"/>
    <property type="evidence" value="ECO:0007669"/>
    <property type="project" value="UniProtKB-KW"/>
</dbReference>
<keyword evidence="4" id="KW-1185">Reference proteome</keyword>
<name>B9L0L8_THERP</name>
<dbReference type="KEGG" id="tro:trd_1089"/>
<dbReference type="PANTHER" id="PTHR43283">
    <property type="entry name" value="BETA-LACTAMASE-RELATED"/>
    <property type="match status" value="1"/>
</dbReference>
<protein>
    <submittedName>
        <fullName evidence="3">Beta-lactamase</fullName>
    </submittedName>
</protein>
<dbReference type="OrthoDB" id="9770183at2"/>
<dbReference type="InterPro" id="IPR050789">
    <property type="entry name" value="Diverse_Enzym_Activities"/>
</dbReference>
<dbReference type="MEROPS" id="S12.006"/>
<dbReference type="SUPFAM" id="SSF56601">
    <property type="entry name" value="beta-lactamase/transpeptidase-like"/>
    <property type="match status" value="1"/>
</dbReference>
<dbReference type="STRING" id="309801.trd_1089"/>
<accession>B9L0L8</accession>
<reference evidence="3 4" key="1">
    <citation type="journal article" date="2009" name="PLoS ONE">
        <title>Complete genome sequence of the aerobic CO-oxidizing thermophile Thermomicrobium roseum.</title>
        <authorList>
            <person name="Wu D."/>
            <person name="Raymond J."/>
            <person name="Wu M."/>
            <person name="Chatterji S."/>
            <person name="Ren Q."/>
            <person name="Graham J.E."/>
            <person name="Bryant D.A."/>
            <person name="Robb F."/>
            <person name="Colman A."/>
            <person name="Tallon L.J."/>
            <person name="Badger J.H."/>
            <person name="Madupu R."/>
            <person name="Ward N.L."/>
            <person name="Eisen J.A."/>
        </authorList>
    </citation>
    <scope>NUCLEOTIDE SEQUENCE [LARGE SCALE GENOMIC DNA]</scope>
    <source>
        <strain evidence="4">ATCC 27502 / DSM 5159 / P-2</strain>
    </source>
</reference>
<sequence length="385" mass="41812">MRHAVSGFATVRTDEQPLPVYWSHAIRWEREERGGAVDGQFEHVIQLLTRFIERGEFDGAGLAVVSGGQLALEWYGGEAAPGLPAGPRVLWPLASVSKVYTAATVLALVERGFLSLDSKVASFLPEFDSEDRRAITVRHLLTHTSGLPYEPLDMESLLRQALPLDELIEAAFTEPLVFPPGSQIGYSDLGYAVLGVLAERVTGQDFPELVRVSVLEPAGLKDTFFPLRGMSEVGRIARVVGMLGEGTRWAMYGPEYGLRLAHPAWGVMASLPDLVRFFLFFTPHAPGRLLARATVAAMTRRQTAESLGLPGWGLGFEVGGGYFGEVDLFSPAAFGHTGATGCAVWYDPAYDLLVAFVSNRHLNTGRERFILRVAAVLNGVVAAVT</sequence>
<evidence type="ECO:0000256" key="1">
    <source>
        <dbReference type="ARBA" id="ARBA00022801"/>
    </source>
</evidence>
<dbReference type="InterPro" id="IPR001466">
    <property type="entry name" value="Beta-lactam-related"/>
</dbReference>
<dbReference type="Gene3D" id="3.40.710.10">
    <property type="entry name" value="DD-peptidase/beta-lactamase superfamily"/>
    <property type="match status" value="1"/>
</dbReference>
<evidence type="ECO:0000313" key="3">
    <source>
        <dbReference type="EMBL" id="ACM05325.1"/>
    </source>
</evidence>
<keyword evidence="1" id="KW-0378">Hydrolase</keyword>
<dbReference type="Pfam" id="PF00144">
    <property type="entry name" value="Beta-lactamase"/>
    <property type="match status" value="1"/>
</dbReference>
<organism evidence="3 4">
    <name type="scientific">Thermomicrobium roseum (strain ATCC 27502 / DSM 5159 / P-2)</name>
    <dbReference type="NCBI Taxonomy" id="309801"/>
    <lineage>
        <taxon>Bacteria</taxon>
        <taxon>Pseudomonadati</taxon>
        <taxon>Thermomicrobiota</taxon>
        <taxon>Thermomicrobia</taxon>
        <taxon>Thermomicrobiales</taxon>
        <taxon>Thermomicrobiaceae</taxon>
        <taxon>Thermomicrobium</taxon>
    </lineage>
</organism>
<evidence type="ECO:0000313" key="4">
    <source>
        <dbReference type="Proteomes" id="UP000000447"/>
    </source>
</evidence>
<dbReference type="Proteomes" id="UP000000447">
    <property type="component" value="Chromosome"/>
</dbReference>
<dbReference type="InterPro" id="IPR012338">
    <property type="entry name" value="Beta-lactam/transpept-like"/>
</dbReference>
<dbReference type="HOGENOM" id="CLU_020027_2_1_0"/>
<dbReference type="PANTHER" id="PTHR43283:SF11">
    <property type="entry name" value="BETA-LACTAMASE-RELATED DOMAIN-CONTAINING PROTEIN"/>
    <property type="match status" value="1"/>
</dbReference>
<proteinExistence type="predicted"/>
<dbReference type="AlphaFoldDB" id="B9L0L8"/>
<gene>
    <name evidence="3" type="ordered locus">trd_1089</name>
</gene>
<evidence type="ECO:0000259" key="2">
    <source>
        <dbReference type="Pfam" id="PF00144"/>
    </source>
</evidence>
<dbReference type="EMBL" id="CP001275">
    <property type="protein sequence ID" value="ACM05325.1"/>
    <property type="molecule type" value="Genomic_DNA"/>
</dbReference>